<reference evidence="4 5" key="1">
    <citation type="submission" date="2016-08" db="EMBL/GenBank/DDBJ databases">
        <authorList>
            <person name="Seilhamer J.J."/>
        </authorList>
    </citation>
    <scope>NUCLEOTIDE SEQUENCE [LARGE SCALE GENOMIC DNA]</scope>
    <source>
        <strain evidence="4 5">P1-7</strain>
    </source>
</reference>
<dbReference type="Pfam" id="PF13508">
    <property type="entry name" value="Acetyltransf_7"/>
    <property type="match status" value="1"/>
</dbReference>
<dbReference type="GO" id="GO:0016747">
    <property type="term" value="F:acyltransferase activity, transferring groups other than amino-acyl groups"/>
    <property type="evidence" value="ECO:0007669"/>
    <property type="project" value="InterPro"/>
</dbReference>
<accession>A0A1C3XJR9</accession>
<dbReference type="RefSeq" id="WP_092577365.1">
    <property type="nucleotide sequence ID" value="NZ_FMAF01000047.1"/>
</dbReference>
<dbReference type="PANTHER" id="PTHR43877:SF2">
    <property type="entry name" value="AMINOALKYLPHOSPHONATE N-ACETYLTRANSFERASE-RELATED"/>
    <property type="match status" value="1"/>
</dbReference>
<evidence type="ECO:0000256" key="2">
    <source>
        <dbReference type="ARBA" id="ARBA00023315"/>
    </source>
</evidence>
<keyword evidence="1 4" id="KW-0808">Transferase</keyword>
<dbReference type="CDD" id="cd04301">
    <property type="entry name" value="NAT_SF"/>
    <property type="match status" value="1"/>
</dbReference>
<dbReference type="Proteomes" id="UP000199205">
    <property type="component" value="Unassembled WGS sequence"/>
</dbReference>
<gene>
    <name evidence="4" type="ORF">GA0061101_14715</name>
</gene>
<dbReference type="PANTHER" id="PTHR43877">
    <property type="entry name" value="AMINOALKYLPHOSPHONATE N-ACETYLTRANSFERASE-RELATED-RELATED"/>
    <property type="match status" value="1"/>
</dbReference>
<dbReference type="EMBL" id="FMAF01000047">
    <property type="protein sequence ID" value="SCB52224.1"/>
    <property type="molecule type" value="Genomic_DNA"/>
</dbReference>
<evidence type="ECO:0000313" key="4">
    <source>
        <dbReference type="EMBL" id="SCB52224.1"/>
    </source>
</evidence>
<dbReference type="SUPFAM" id="SSF55729">
    <property type="entry name" value="Acyl-CoA N-acyltransferases (Nat)"/>
    <property type="match status" value="1"/>
</dbReference>
<dbReference type="InterPro" id="IPR050832">
    <property type="entry name" value="Bact_Acetyltransf"/>
</dbReference>
<protein>
    <submittedName>
        <fullName evidence="4">Acetyltransferase (GNAT) domain-containing protein</fullName>
    </submittedName>
</protein>
<dbReference type="AlphaFoldDB" id="A0A1C3XJR9"/>
<dbReference type="Gene3D" id="3.40.630.30">
    <property type="match status" value="1"/>
</dbReference>
<evidence type="ECO:0000256" key="1">
    <source>
        <dbReference type="ARBA" id="ARBA00022679"/>
    </source>
</evidence>
<organism evidence="4 5">
    <name type="scientific">Rhizobium lusitanum</name>
    <dbReference type="NCBI Taxonomy" id="293958"/>
    <lineage>
        <taxon>Bacteria</taxon>
        <taxon>Pseudomonadati</taxon>
        <taxon>Pseudomonadota</taxon>
        <taxon>Alphaproteobacteria</taxon>
        <taxon>Hyphomicrobiales</taxon>
        <taxon>Rhizobiaceae</taxon>
        <taxon>Rhizobium/Agrobacterium group</taxon>
        <taxon>Rhizobium</taxon>
    </lineage>
</organism>
<dbReference type="OrthoDB" id="9803233at2"/>
<keyword evidence="2" id="KW-0012">Acyltransferase</keyword>
<name>A0A1C3XJR9_9HYPH</name>
<evidence type="ECO:0000313" key="5">
    <source>
        <dbReference type="Proteomes" id="UP000199205"/>
    </source>
</evidence>
<dbReference type="PROSITE" id="PS51186">
    <property type="entry name" value="GNAT"/>
    <property type="match status" value="1"/>
</dbReference>
<sequence>MTTTPAKSAILSQTIDNWPHQACVRSDTNCMMDEGYRAKSTLRHNRPLDWQQISGPVDNACWPQSHALALPPDMSFALMNLVSVTLEHPMQSDVSSLLQQSDAVAALLYPGEYRRPINAASLAKTDTYVLIARIAEKAVGMCVLFDRGDCSAELKRMIVDAESRGAGVGMALLKGAEAQAIKLGALTMLLEVGTRNTEAQQLYRRGGYKPCDPFPPYARTPISLFMTRRLSTAFPDN</sequence>
<proteinExistence type="predicted"/>
<feature type="domain" description="N-acetyltransferase" evidence="3">
    <location>
        <begin position="79"/>
        <end position="231"/>
    </location>
</feature>
<evidence type="ECO:0000259" key="3">
    <source>
        <dbReference type="PROSITE" id="PS51186"/>
    </source>
</evidence>
<dbReference type="InterPro" id="IPR000182">
    <property type="entry name" value="GNAT_dom"/>
</dbReference>
<dbReference type="InterPro" id="IPR016181">
    <property type="entry name" value="Acyl_CoA_acyltransferase"/>
</dbReference>